<dbReference type="PROSITE" id="PS00606">
    <property type="entry name" value="KS3_1"/>
    <property type="match status" value="1"/>
</dbReference>
<dbReference type="Proteomes" id="UP001497444">
    <property type="component" value="Unassembled WGS sequence"/>
</dbReference>
<dbReference type="Gene3D" id="3.40.47.10">
    <property type="match status" value="1"/>
</dbReference>
<keyword evidence="2" id="KW-0597">Phosphoprotein</keyword>
<dbReference type="InterPro" id="IPR018201">
    <property type="entry name" value="Ketoacyl_synth_AS"/>
</dbReference>
<name>A0ABP0VGX5_9BRYO</name>
<dbReference type="SUPFAM" id="SSF53901">
    <property type="entry name" value="Thiolase-like"/>
    <property type="match status" value="1"/>
</dbReference>
<comment type="caution">
    <text evidence="5">The sequence shown here is derived from an EMBL/GenBank/DDBJ whole genome shotgun (WGS) entry which is preliminary data.</text>
</comment>
<organism evidence="5 6">
    <name type="scientific">Sphagnum jensenii</name>
    <dbReference type="NCBI Taxonomy" id="128206"/>
    <lineage>
        <taxon>Eukaryota</taxon>
        <taxon>Viridiplantae</taxon>
        <taxon>Streptophyta</taxon>
        <taxon>Embryophyta</taxon>
        <taxon>Bryophyta</taxon>
        <taxon>Sphagnophytina</taxon>
        <taxon>Sphagnopsida</taxon>
        <taxon>Sphagnales</taxon>
        <taxon>Sphagnaceae</taxon>
        <taxon>Sphagnum</taxon>
    </lineage>
</organism>
<sequence>MAPEHRIWMEVATEALQNSGLLQQVKGKSVGVFVAASEIQYDRVDHDNEGLSVVGRMASMLPTRIAYQYDFKGPAVLVDTACSSGIVAIDHAVDAIHSGRLVS</sequence>
<dbReference type="InterPro" id="IPR020841">
    <property type="entry name" value="PKS_Beta-ketoAc_synthase_dom"/>
</dbReference>
<dbReference type="PANTHER" id="PTHR43775">
    <property type="entry name" value="FATTY ACID SYNTHASE"/>
    <property type="match status" value="1"/>
</dbReference>
<feature type="domain" description="Ketosynthase family 3 (KS3)" evidence="4">
    <location>
        <begin position="1"/>
        <end position="103"/>
    </location>
</feature>
<evidence type="ECO:0000256" key="3">
    <source>
        <dbReference type="ARBA" id="ARBA00022679"/>
    </source>
</evidence>
<dbReference type="EMBL" id="CAXAQS010000778">
    <property type="protein sequence ID" value="CAK9253108.1"/>
    <property type="molecule type" value="Genomic_DNA"/>
</dbReference>
<dbReference type="Pfam" id="PF00109">
    <property type="entry name" value="ketoacyl-synt"/>
    <property type="match status" value="1"/>
</dbReference>
<gene>
    <name evidence="5" type="ORF">CSSPJE1EN1_LOCUS28486</name>
</gene>
<dbReference type="PANTHER" id="PTHR43775:SF37">
    <property type="entry name" value="SI:DKEY-61P9.11"/>
    <property type="match status" value="1"/>
</dbReference>
<evidence type="ECO:0000313" key="6">
    <source>
        <dbReference type="Proteomes" id="UP001497444"/>
    </source>
</evidence>
<evidence type="ECO:0000313" key="5">
    <source>
        <dbReference type="EMBL" id="CAK9253108.1"/>
    </source>
</evidence>
<proteinExistence type="predicted"/>
<dbReference type="InterPro" id="IPR016039">
    <property type="entry name" value="Thiolase-like"/>
</dbReference>
<evidence type="ECO:0000259" key="4">
    <source>
        <dbReference type="PROSITE" id="PS52004"/>
    </source>
</evidence>
<keyword evidence="1" id="KW-0596">Phosphopantetheine</keyword>
<evidence type="ECO:0000256" key="1">
    <source>
        <dbReference type="ARBA" id="ARBA00022450"/>
    </source>
</evidence>
<keyword evidence="6" id="KW-1185">Reference proteome</keyword>
<evidence type="ECO:0000256" key="2">
    <source>
        <dbReference type="ARBA" id="ARBA00022553"/>
    </source>
</evidence>
<accession>A0ABP0VGX5</accession>
<dbReference type="PROSITE" id="PS52004">
    <property type="entry name" value="KS3_2"/>
    <property type="match status" value="1"/>
</dbReference>
<dbReference type="InterPro" id="IPR050091">
    <property type="entry name" value="PKS_NRPS_Biosynth_Enz"/>
</dbReference>
<keyword evidence="3" id="KW-0808">Transferase</keyword>
<reference evidence="5" key="1">
    <citation type="submission" date="2024-02" db="EMBL/GenBank/DDBJ databases">
        <authorList>
            <consortium name="ELIXIR-Norway"/>
            <consortium name="Elixir Norway"/>
        </authorList>
    </citation>
    <scope>NUCLEOTIDE SEQUENCE</scope>
</reference>
<dbReference type="InterPro" id="IPR014030">
    <property type="entry name" value="Ketoacyl_synth_N"/>
</dbReference>
<protein>
    <recommendedName>
        <fullName evidence="4">Ketosynthase family 3 (KS3) domain-containing protein</fullName>
    </recommendedName>
</protein>